<keyword evidence="7" id="KW-1185">Reference proteome</keyword>
<protein>
    <submittedName>
        <fullName evidence="6">ABC transporter</fullName>
    </submittedName>
</protein>
<dbReference type="Pfam" id="PF00005">
    <property type="entry name" value="ABC_tran"/>
    <property type="match status" value="1"/>
</dbReference>
<reference evidence="6 7" key="1">
    <citation type="submission" date="2017-10" db="EMBL/GenBank/DDBJ databases">
        <title>Genomics of the genus Arcobacter.</title>
        <authorList>
            <person name="Perez-Cataluna A."/>
            <person name="Figueras M.J."/>
        </authorList>
    </citation>
    <scope>NUCLEOTIDE SEQUENCE [LARGE SCALE GENOMIC DNA]</scope>
    <source>
        <strain evidence="6 7">DSM 24636</strain>
    </source>
</reference>
<organism evidence="6 7">
    <name type="scientific">Halarcobacter anaerophilus</name>
    <dbReference type="NCBI Taxonomy" id="877500"/>
    <lineage>
        <taxon>Bacteria</taxon>
        <taxon>Pseudomonadati</taxon>
        <taxon>Campylobacterota</taxon>
        <taxon>Epsilonproteobacteria</taxon>
        <taxon>Campylobacterales</taxon>
        <taxon>Arcobacteraceae</taxon>
        <taxon>Halarcobacter</taxon>
    </lineage>
</organism>
<feature type="domain" description="ABC transporter" evidence="5">
    <location>
        <begin position="2"/>
        <end position="235"/>
    </location>
</feature>
<dbReference type="InterPro" id="IPR050153">
    <property type="entry name" value="Metal_Ion_Import_ABC"/>
</dbReference>
<accession>A0A4Q0XYU7</accession>
<dbReference type="AlphaFoldDB" id="A0A4Q0XYU7"/>
<evidence type="ECO:0000259" key="5">
    <source>
        <dbReference type="PROSITE" id="PS50893"/>
    </source>
</evidence>
<dbReference type="PROSITE" id="PS50893">
    <property type="entry name" value="ABC_TRANSPORTER_2"/>
    <property type="match status" value="1"/>
</dbReference>
<dbReference type="EMBL" id="PDKO01000006">
    <property type="protein sequence ID" value="RXJ62860.1"/>
    <property type="molecule type" value="Genomic_DNA"/>
</dbReference>
<evidence type="ECO:0000256" key="4">
    <source>
        <dbReference type="ARBA" id="ARBA00022840"/>
    </source>
</evidence>
<dbReference type="InterPro" id="IPR003593">
    <property type="entry name" value="AAA+_ATPase"/>
</dbReference>
<keyword evidence="3" id="KW-0547">Nucleotide-binding</keyword>
<dbReference type="Gene3D" id="3.40.50.300">
    <property type="entry name" value="P-loop containing nucleotide triphosphate hydrolases"/>
    <property type="match status" value="1"/>
</dbReference>
<dbReference type="PANTHER" id="PTHR42734">
    <property type="entry name" value="METAL TRANSPORT SYSTEM ATP-BINDING PROTEIN TM_0124-RELATED"/>
    <property type="match status" value="1"/>
</dbReference>
<evidence type="ECO:0000313" key="6">
    <source>
        <dbReference type="EMBL" id="RXJ62860.1"/>
    </source>
</evidence>
<dbReference type="SMART" id="SM00382">
    <property type="entry name" value="AAA"/>
    <property type="match status" value="1"/>
</dbReference>
<dbReference type="GO" id="GO:0016887">
    <property type="term" value="F:ATP hydrolysis activity"/>
    <property type="evidence" value="ECO:0007669"/>
    <property type="project" value="InterPro"/>
</dbReference>
<dbReference type="FunFam" id="3.40.50.300:FF:000134">
    <property type="entry name" value="Iron-enterobactin ABC transporter ATP-binding protein"/>
    <property type="match status" value="1"/>
</dbReference>
<dbReference type="Proteomes" id="UP000290191">
    <property type="component" value="Unassembled WGS sequence"/>
</dbReference>
<dbReference type="STRING" id="877500.GCA_000935065_01843"/>
<dbReference type="RefSeq" id="WP_129082129.1">
    <property type="nucleotide sequence ID" value="NZ_CP041070.1"/>
</dbReference>
<dbReference type="PANTHER" id="PTHR42734:SF6">
    <property type="entry name" value="MOLYBDATE IMPORT ATP-BINDING PROTEIN MOLC"/>
    <property type="match status" value="1"/>
</dbReference>
<evidence type="ECO:0000256" key="3">
    <source>
        <dbReference type="ARBA" id="ARBA00022741"/>
    </source>
</evidence>
<evidence type="ECO:0000256" key="1">
    <source>
        <dbReference type="ARBA" id="ARBA00005417"/>
    </source>
</evidence>
<comment type="similarity">
    <text evidence="1">Belongs to the ABC transporter superfamily.</text>
</comment>
<dbReference type="SUPFAM" id="SSF52540">
    <property type="entry name" value="P-loop containing nucleoside triphosphate hydrolases"/>
    <property type="match status" value="1"/>
</dbReference>
<evidence type="ECO:0000313" key="7">
    <source>
        <dbReference type="Proteomes" id="UP000290191"/>
    </source>
</evidence>
<dbReference type="OrthoDB" id="5515229at2"/>
<dbReference type="CDD" id="cd03214">
    <property type="entry name" value="ABC_Iron-Siderophores_B12_Hemin"/>
    <property type="match status" value="1"/>
</dbReference>
<name>A0A4Q0XYU7_9BACT</name>
<comment type="caution">
    <text evidence="6">The sequence shown here is derived from an EMBL/GenBank/DDBJ whole genome shotgun (WGS) entry which is preliminary data.</text>
</comment>
<sequence>MLEIKDLNVKLKKETLLEDINLKLLSGELNIIIGPNGAGKSTFLKSLIKIVDIYKGEIFLDNRNLTKSSINELSKDIAYMAQFNQNSNLNTIDVLEISRRKHSGFTLKNKDHDLIEEIIKEFELQKFLHRNIDTLSGGERQKIFLAAAIIQEPKVLLLDEPISHLDPKNQIEMLEIIKRKTKENNFITITVLHDLQNALHYANKIIMLKNKRIIDFQDSLNVDEKMVSKLFEIPCKLFWQEGHPFSFFGHSHDELHKNRHSHKKENNDT</sequence>
<dbReference type="GO" id="GO:0005524">
    <property type="term" value="F:ATP binding"/>
    <property type="evidence" value="ECO:0007669"/>
    <property type="project" value="UniProtKB-KW"/>
</dbReference>
<dbReference type="InterPro" id="IPR003439">
    <property type="entry name" value="ABC_transporter-like_ATP-bd"/>
</dbReference>
<dbReference type="PROSITE" id="PS00211">
    <property type="entry name" value="ABC_TRANSPORTER_1"/>
    <property type="match status" value="1"/>
</dbReference>
<dbReference type="InterPro" id="IPR027417">
    <property type="entry name" value="P-loop_NTPase"/>
</dbReference>
<keyword evidence="2" id="KW-0813">Transport</keyword>
<proteinExistence type="inferred from homology"/>
<keyword evidence="4" id="KW-0067">ATP-binding</keyword>
<gene>
    <name evidence="6" type="ORF">CRV06_08475</name>
</gene>
<evidence type="ECO:0000256" key="2">
    <source>
        <dbReference type="ARBA" id="ARBA00022448"/>
    </source>
</evidence>
<dbReference type="InterPro" id="IPR017871">
    <property type="entry name" value="ABC_transporter-like_CS"/>
</dbReference>